<evidence type="ECO:0000313" key="1">
    <source>
        <dbReference type="EMBL" id="CAH3028171.1"/>
    </source>
</evidence>
<proteinExistence type="predicted"/>
<gene>
    <name evidence="1" type="ORF">PEVE_00033322</name>
</gene>
<keyword evidence="2" id="KW-1185">Reference proteome</keyword>
<organism evidence="1 2">
    <name type="scientific">Porites evermanni</name>
    <dbReference type="NCBI Taxonomy" id="104178"/>
    <lineage>
        <taxon>Eukaryota</taxon>
        <taxon>Metazoa</taxon>
        <taxon>Cnidaria</taxon>
        <taxon>Anthozoa</taxon>
        <taxon>Hexacorallia</taxon>
        <taxon>Scleractinia</taxon>
        <taxon>Fungiina</taxon>
        <taxon>Poritidae</taxon>
        <taxon>Porites</taxon>
    </lineage>
</organism>
<sequence length="68" mass="7802">HEDDQIHCLKEGQNCHAGLDRLTFIQQAVFAYRATNPFAQVAMSDIEEATREYSLIDLSDNKMEIETE</sequence>
<accession>A0ABN8MEP5</accession>
<dbReference type="EMBL" id="CALNXI010000495">
    <property type="protein sequence ID" value="CAH3028171.1"/>
    <property type="molecule type" value="Genomic_DNA"/>
</dbReference>
<comment type="caution">
    <text evidence="1">The sequence shown here is derived from an EMBL/GenBank/DDBJ whole genome shotgun (WGS) entry which is preliminary data.</text>
</comment>
<evidence type="ECO:0000313" key="2">
    <source>
        <dbReference type="Proteomes" id="UP001159427"/>
    </source>
</evidence>
<feature type="non-terminal residue" evidence="1">
    <location>
        <position position="68"/>
    </location>
</feature>
<dbReference type="Proteomes" id="UP001159427">
    <property type="component" value="Unassembled WGS sequence"/>
</dbReference>
<name>A0ABN8MEP5_9CNID</name>
<feature type="non-terminal residue" evidence="1">
    <location>
        <position position="1"/>
    </location>
</feature>
<protein>
    <submittedName>
        <fullName evidence="1">Uncharacterized protein</fullName>
    </submittedName>
</protein>
<reference evidence="1 2" key="1">
    <citation type="submission" date="2022-05" db="EMBL/GenBank/DDBJ databases">
        <authorList>
            <consortium name="Genoscope - CEA"/>
            <person name="William W."/>
        </authorList>
    </citation>
    <scope>NUCLEOTIDE SEQUENCE [LARGE SCALE GENOMIC DNA]</scope>
</reference>